<accession>A0A8T0QG48</accession>
<evidence type="ECO:0000313" key="2">
    <source>
        <dbReference type="Proteomes" id="UP000823388"/>
    </source>
</evidence>
<protein>
    <submittedName>
        <fullName evidence="1">Uncharacterized protein</fullName>
    </submittedName>
</protein>
<sequence length="152" mass="16527">MAVASLETCADDGAAIVGELERVLDKANAYASKFQLAGSGRASTVAGARAIMTSLMFSESSWSMSHGFSWKRGRIEAASAEDRRIWCGSFKCMSGDELATSFLQLLQIAVLRLVSSSIYRNLHRDAPVNRLQLFGAYPIMAISLNTKDLWVG</sequence>
<organism evidence="1 2">
    <name type="scientific">Panicum virgatum</name>
    <name type="common">Blackwell switchgrass</name>
    <dbReference type="NCBI Taxonomy" id="38727"/>
    <lineage>
        <taxon>Eukaryota</taxon>
        <taxon>Viridiplantae</taxon>
        <taxon>Streptophyta</taxon>
        <taxon>Embryophyta</taxon>
        <taxon>Tracheophyta</taxon>
        <taxon>Spermatophyta</taxon>
        <taxon>Magnoliopsida</taxon>
        <taxon>Liliopsida</taxon>
        <taxon>Poales</taxon>
        <taxon>Poaceae</taxon>
        <taxon>PACMAD clade</taxon>
        <taxon>Panicoideae</taxon>
        <taxon>Panicodae</taxon>
        <taxon>Paniceae</taxon>
        <taxon>Panicinae</taxon>
        <taxon>Panicum</taxon>
        <taxon>Panicum sect. Hiantes</taxon>
    </lineage>
</organism>
<evidence type="ECO:0000313" key="1">
    <source>
        <dbReference type="EMBL" id="KAG2571522.1"/>
    </source>
</evidence>
<keyword evidence="2" id="KW-1185">Reference proteome</keyword>
<reference evidence="1 2" key="1">
    <citation type="submission" date="2020-05" db="EMBL/GenBank/DDBJ databases">
        <title>WGS assembly of Panicum virgatum.</title>
        <authorList>
            <person name="Lovell J.T."/>
            <person name="Jenkins J."/>
            <person name="Shu S."/>
            <person name="Juenger T.E."/>
            <person name="Schmutz J."/>
        </authorList>
    </citation>
    <scope>NUCLEOTIDE SEQUENCE [LARGE SCALE GENOMIC DNA]</scope>
    <source>
        <strain evidence="2">cv. AP13</strain>
    </source>
</reference>
<dbReference type="Proteomes" id="UP000823388">
    <property type="component" value="Chromosome 7K"/>
</dbReference>
<proteinExistence type="predicted"/>
<name>A0A8T0QG48_PANVG</name>
<dbReference type="AlphaFoldDB" id="A0A8T0QG48"/>
<gene>
    <name evidence="1" type="ORF">PVAP13_7KG128855</name>
</gene>
<comment type="caution">
    <text evidence="1">The sequence shown here is derived from an EMBL/GenBank/DDBJ whole genome shotgun (WGS) entry which is preliminary data.</text>
</comment>
<dbReference type="EMBL" id="CM029049">
    <property type="protein sequence ID" value="KAG2571522.1"/>
    <property type="molecule type" value="Genomic_DNA"/>
</dbReference>